<evidence type="ECO:0000313" key="7">
    <source>
        <dbReference type="Proteomes" id="UP000324897"/>
    </source>
</evidence>
<dbReference type="Pfam" id="PF00891">
    <property type="entry name" value="Methyltransf_2"/>
    <property type="match status" value="1"/>
</dbReference>
<dbReference type="InterPro" id="IPR029063">
    <property type="entry name" value="SAM-dependent_MTases_sf"/>
</dbReference>
<dbReference type="GO" id="GO:0032259">
    <property type="term" value="P:methylation"/>
    <property type="evidence" value="ECO:0007669"/>
    <property type="project" value="UniProtKB-KW"/>
</dbReference>
<dbReference type="SUPFAM" id="SSF46785">
    <property type="entry name" value="Winged helix' DNA-binding domain"/>
    <property type="match status" value="1"/>
</dbReference>
<evidence type="ECO:0000256" key="1">
    <source>
        <dbReference type="ARBA" id="ARBA00022603"/>
    </source>
</evidence>
<dbReference type="InterPro" id="IPR036388">
    <property type="entry name" value="WH-like_DNA-bd_sf"/>
</dbReference>
<protein>
    <submittedName>
        <fullName evidence="6">Uncharacterized protein</fullName>
    </submittedName>
</protein>
<dbReference type="GO" id="GO:0008171">
    <property type="term" value="F:O-methyltransferase activity"/>
    <property type="evidence" value="ECO:0007669"/>
    <property type="project" value="InterPro"/>
</dbReference>
<dbReference type="AlphaFoldDB" id="A0A5J9T2P7"/>
<evidence type="ECO:0000256" key="2">
    <source>
        <dbReference type="ARBA" id="ARBA00022679"/>
    </source>
</evidence>
<evidence type="ECO:0000259" key="4">
    <source>
        <dbReference type="Pfam" id="PF00891"/>
    </source>
</evidence>
<feature type="non-terminal residue" evidence="6">
    <location>
        <position position="1"/>
    </location>
</feature>
<keyword evidence="7" id="KW-1185">Reference proteome</keyword>
<dbReference type="Gene3D" id="3.40.50.150">
    <property type="entry name" value="Vaccinia Virus protein VP39"/>
    <property type="match status" value="1"/>
</dbReference>
<dbReference type="Proteomes" id="UP000324897">
    <property type="component" value="Unassembled WGS sequence"/>
</dbReference>
<evidence type="ECO:0000313" key="6">
    <source>
        <dbReference type="EMBL" id="TVU05653.1"/>
    </source>
</evidence>
<proteinExistence type="predicted"/>
<dbReference type="InterPro" id="IPR036390">
    <property type="entry name" value="WH_DNA-bd_sf"/>
</dbReference>
<dbReference type="Gene3D" id="1.10.10.10">
    <property type="entry name" value="Winged helix-like DNA-binding domain superfamily/Winged helix DNA-binding domain"/>
    <property type="match status" value="1"/>
</dbReference>
<reference evidence="6 7" key="1">
    <citation type="journal article" date="2019" name="Sci. Rep.">
        <title>A high-quality genome of Eragrostis curvula grass provides insights into Poaceae evolution and supports new strategies to enhance forage quality.</title>
        <authorList>
            <person name="Carballo J."/>
            <person name="Santos B.A.C.M."/>
            <person name="Zappacosta D."/>
            <person name="Garbus I."/>
            <person name="Selva J.P."/>
            <person name="Gallo C.A."/>
            <person name="Diaz A."/>
            <person name="Albertini E."/>
            <person name="Caccamo M."/>
            <person name="Echenique V."/>
        </authorList>
    </citation>
    <scope>NUCLEOTIDE SEQUENCE [LARGE SCALE GENOMIC DNA]</scope>
    <source>
        <strain evidence="7">cv. Victoria</strain>
        <tissue evidence="6">Leaf</tissue>
    </source>
</reference>
<dbReference type="EMBL" id="RWGY01000051">
    <property type="protein sequence ID" value="TVU05653.1"/>
    <property type="molecule type" value="Genomic_DNA"/>
</dbReference>
<feature type="domain" description="O-methyltransferase dimerisation" evidence="5">
    <location>
        <begin position="19"/>
        <end position="109"/>
    </location>
</feature>
<dbReference type="OrthoDB" id="2410195at2759"/>
<gene>
    <name evidence="6" type="ORF">EJB05_48824</name>
</gene>
<dbReference type="PANTHER" id="PTHR11746">
    <property type="entry name" value="O-METHYLTRANSFERASE"/>
    <property type="match status" value="1"/>
</dbReference>
<dbReference type="InterPro" id="IPR016461">
    <property type="entry name" value="COMT-like"/>
</dbReference>
<dbReference type="PROSITE" id="PS51683">
    <property type="entry name" value="SAM_OMT_II"/>
    <property type="match status" value="1"/>
</dbReference>
<keyword evidence="3" id="KW-0949">S-adenosyl-L-methionine</keyword>
<dbReference type="Gramene" id="TVU05653">
    <property type="protein sequence ID" value="TVU05653"/>
    <property type="gene ID" value="EJB05_48824"/>
</dbReference>
<dbReference type="SUPFAM" id="SSF53335">
    <property type="entry name" value="S-adenosyl-L-methionine-dependent methyltransferases"/>
    <property type="match status" value="1"/>
</dbReference>
<organism evidence="6 7">
    <name type="scientific">Eragrostis curvula</name>
    <name type="common">weeping love grass</name>
    <dbReference type="NCBI Taxonomy" id="38414"/>
    <lineage>
        <taxon>Eukaryota</taxon>
        <taxon>Viridiplantae</taxon>
        <taxon>Streptophyta</taxon>
        <taxon>Embryophyta</taxon>
        <taxon>Tracheophyta</taxon>
        <taxon>Spermatophyta</taxon>
        <taxon>Magnoliopsida</taxon>
        <taxon>Liliopsida</taxon>
        <taxon>Poales</taxon>
        <taxon>Poaceae</taxon>
        <taxon>PACMAD clade</taxon>
        <taxon>Chloridoideae</taxon>
        <taxon>Eragrostideae</taxon>
        <taxon>Eragrostidinae</taxon>
        <taxon>Eragrostis</taxon>
    </lineage>
</organism>
<evidence type="ECO:0000259" key="5">
    <source>
        <dbReference type="Pfam" id="PF08100"/>
    </source>
</evidence>
<dbReference type="GO" id="GO:0046983">
    <property type="term" value="F:protein dimerization activity"/>
    <property type="evidence" value="ECO:0007669"/>
    <property type="project" value="InterPro"/>
</dbReference>
<dbReference type="InterPro" id="IPR001077">
    <property type="entry name" value="COMT_C"/>
</dbReference>
<sequence length="257" mass="27947">MVASSASLELQQAYVELCNLTLCYLKSMALQCAVELGIPNAIHATAVLFKLEHFITPVSPYRRTMIIQRRPYLPRFMRYLAMTGIIAHDTSAIGEDVYRLTPLSHLLVDDVLVNGCTSLASFVLTHTWKPTVTAAMHLSDWFKGDDGPAALVPAEMPFKTAYGMDMWELMRGHPKLNDAFNAGMGSNTKLVLDFVMTKCGEVFDGISSLIDVGGGNGSAARAIAGAFPHVKCSVLDLPNVISDIEPGEARLSTLQVI</sequence>
<comment type="caution">
    <text evidence="6">The sequence shown here is derived from an EMBL/GenBank/DDBJ whole genome shotgun (WGS) entry which is preliminary data.</text>
</comment>
<evidence type="ECO:0000256" key="3">
    <source>
        <dbReference type="ARBA" id="ARBA00022691"/>
    </source>
</evidence>
<name>A0A5J9T2P7_9POAL</name>
<dbReference type="InterPro" id="IPR012967">
    <property type="entry name" value="COMT_dimerisation"/>
</dbReference>
<accession>A0A5J9T2P7</accession>
<keyword evidence="1" id="KW-0489">Methyltransferase</keyword>
<feature type="domain" description="O-methyltransferase C-terminal" evidence="4">
    <location>
        <begin position="148"/>
        <end position="243"/>
    </location>
</feature>
<keyword evidence="2" id="KW-0808">Transferase</keyword>
<dbReference type="Pfam" id="PF08100">
    <property type="entry name" value="Dimerisation"/>
    <property type="match status" value="1"/>
</dbReference>